<feature type="region of interest" description="Disordered" evidence="2">
    <location>
        <begin position="642"/>
        <end position="662"/>
    </location>
</feature>
<feature type="compositionally biased region" description="Basic and acidic residues" evidence="2">
    <location>
        <begin position="737"/>
        <end position="751"/>
    </location>
</feature>
<keyword evidence="1" id="KW-0175">Coiled coil</keyword>
<feature type="compositionally biased region" description="Basic and acidic residues" evidence="2">
    <location>
        <begin position="687"/>
        <end position="705"/>
    </location>
</feature>
<evidence type="ECO:0000256" key="2">
    <source>
        <dbReference type="SAM" id="MobiDB-lite"/>
    </source>
</evidence>
<evidence type="ECO:0000313" key="4">
    <source>
        <dbReference type="Proteomes" id="UP000479000"/>
    </source>
</evidence>
<reference evidence="3 4" key="1">
    <citation type="submission" date="2020-02" db="EMBL/GenBank/DDBJ databases">
        <authorList>
            <person name="Ferguson B K."/>
        </authorList>
    </citation>
    <scope>NUCLEOTIDE SEQUENCE [LARGE SCALE GENOMIC DNA]</scope>
</reference>
<dbReference type="OrthoDB" id="6375147at2759"/>
<gene>
    <name evidence="3" type="ORF">NTEN_LOCUS1999</name>
</gene>
<feature type="region of interest" description="Disordered" evidence="2">
    <location>
        <begin position="737"/>
        <end position="810"/>
    </location>
</feature>
<feature type="region of interest" description="Disordered" evidence="2">
    <location>
        <begin position="1"/>
        <end position="34"/>
    </location>
</feature>
<feature type="region of interest" description="Disordered" evidence="2">
    <location>
        <begin position="274"/>
        <end position="319"/>
    </location>
</feature>
<feature type="region of interest" description="Disordered" evidence="2">
    <location>
        <begin position="676"/>
        <end position="705"/>
    </location>
</feature>
<evidence type="ECO:0000313" key="3">
    <source>
        <dbReference type="EMBL" id="CAA9995208.1"/>
    </source>
</evidence>
<dbReference type="EMBL" id="CADCXU010003197">
    <property type="protein sequence ID" value="CAA9995208.1"/>
    <property type="molecule type" value="Genomic_DNA"/>
</dbReference>
<sequence>MDDHLVPTTERRKNADDMKATAMKQIPPPQSDVDLWSDLSRVHESTVRPDDVIRSDRRGGNWRRLSVRGQRPANNPRVFPPSVDCCTTAKVALCRLTRQPPASLCLAYLGRTRLIMQTIYVCSGAKFRPLKVRYEICIFKLIFSGPSARLPPPDRHLKHSASCCGQLGKRDVERTWSDTGHYARPRPVMIYCEERGNGIEKQYVKYEKNFSPEPLKHSYCTLKREEHPYENSRRREDNSDMDYYTAASSDGGVSTDILNSVKILEIADVHREQTPKNTLVKESSSKKSSVSEHNGSQESGFDERRDSTSSQEQSEKSVELVTQKLERAKEIGSKAAKPNKQQDMERAAVEVMRELTETIVEGNHQIKKEERLPPRVPTINKAPCEVRNGDSNMESVTLVSNHRLSRKELNNEINKFIGKRGKSASALNNSSPDIANGGPTFVEEEYSYEPENKRSSSKLVMRTRSLLNLDEETKRPRNSRLIRPTAAKIKITTGPDGTFVIDGRKATSELNLCDDNHSDSNSEPKTERLLAGEELRRRKEEIFKNINAPPPPKDANRYNEEINRDNAQSTKEIAINNLKKYLKENKIGLKELLTNKNVVIIEPYSTGAEIKDISEYNHRNAEFDQSCRITGGTTKDGVEISCDEPSSNNNTLPRASKPHQPQIQRHYFYHLIKSKADPKEEDLPDPDQVKSTREKFQKEGKIRSPHDKDIMLPIAAKIVTPFKSNQSKRRVTPEVRVIYDPKKPTSPDAKKNNNIKKWTDTGSLSSGVSSDMSCFDNEDNNFDDLSHKGYSSDDEEETETSNKQTEVHPVSPEVMQKIRACGTTVTYYGGRVISHSHGPIRSPMTMTIMDEIRQGKEANKARTREMYMGIKFRLIKSNSCGSRLELAGADDVPSETSRNRFYVDMYGKSIGEELAESRSKLEIMEEEMVNVDEQANNYARVHEEFERKFGKGKKKSAGTQSWRALIESRKQTKVREMRQSQIDMEFEEFQVASDN</sequence>
<feature type="compositionally biased region" description="Basic and acidic residues" evidence="2">
    <location>
        <begin position="226"/>
        <end position="238"/>
    </location>
</feature>
<evidence type="ECO:0000256" key="1">
    <source>
        <dbReference type="SAM" id="Coils"/>
    </source>
</evidence>
<name>A0A6H5G0S6_9HEMI</name>
<proteinExistence type="predicted"/>
<feature type="compositionally biased region" description="Low complexity" evidence="2">
    <location>
        <begin position="763"/>
        <end position="773"/>
    </location>
</feature>
<feature type="compositionally biased region" description="Polar residues" evidence="2">
    <location>
        <begin position="644"/>
        <end position="662"/>
    </location>
</feature>
<protein>
    <submittedName>
        <fullName evidence="3">Uncharacterized protein</fullName>
    </submittedName>
</protein>
<organism evidence="3 4">
    <name type="scientific">Nesidiocoris tenuis</name>
    <dbReference type="NCBI Taxonomy" id="355587"/>
    <lineage>
        <taxon>Eukaryota</taxon>
        <taxon>Metazoa</taxon>
        <taxon>Ecdysozoa</taxon>
        <taxon>Arthropoda</taxon>
        <taxon>Hexapoda</taxon>
        <taxon>Insecta</taxon>
        <taxon>Pterygota</taxon>
        <taxon>Neoptera</taxon>
        <taxon>Paraneoptera</taxon>
        <taxon>Hemiptera</taxon>
        <taxon>Heteroptera</taxon>
        <taxon>Panheteroptera</taxon>
        <taxon>Cimicomorpha</taxon>
        <taxon>Miridae</taxon>
        <taxon>Dicyphina</taxon>
        <taxon>Nesidiocoris</taxon>
    </lineage>
</organism>
<accession>A0A6H5G0S6</accession>
<dbReference type="Proteomes" id="UP000479000">
    <property type="component" value="Unassembled WGS sequence"/>
</dbReference>
<feature type="region of interest" description="Disordered" evidence="2">
    <location>
        <begin position="226"/>
        <end position="251"/>
    </location>
</feature>
<feature type="compositionally biased region" description="Low complexity" evidence="2">
    <location>
        <begin position="280"/>
        <end position="292"/>
    </location>
</feature>
<keyword evidence="4" id="KW-1185">Reference proteome</keyword>
<feature type="compositionally biased region" description="Basic and acidic residues" evidence="2">
    <location>
        <begin position="301"/>
        <end position="319"/>
    </location>
</feature>
<feature type="compositionally biased region" description="Basic and acidic residues" evidence="2">
    <location>
        <begin position="1"/>
        <end position="19"/>
    </location>
</feature>
<feature type="coiled-coil region" evidence="1">
    <location>
        <begin position="914"/>
        <end position="941"/>
    </location>
</feature>
<dbReference type="AlphaFoldDB" id="A0A6H5G0S6"/>